<accession>A0A2G1W919</accession>
<feature type="binding site" evidence="6">
    <location>
        <begin position="249"/>
        <end position="252"/>
    </location>
    <ligand>
        <name>substrate</name>
    </ligand>
</feature>
<keyword evidence="10" id="KW-1185">Reference proteome</keyword>
<dbReference type="InterPro" id="IPR000246">
    <property type="entry name" value="Peptidase_T2"/>
</dbReference>
<feature type="binding site" evidence="6">
    <location>
        <begin position="226"/>
        <end position="229"/>
    </location>
    <ligand>
        <name>substrate</name>
    </ligand>
</feature>
<gene>
    <name evidence="9" type="ORF">CEE69_10055</name>
</gene>
<dbReference type="GeneID" id="90608508"/>
<dbReference type="GO" id="GO:0006508">
    <property type="term" value="P:proteolysis"/>
    <property type="evidence" value="ECO:0007669"/>
    <property type="project" value="UniProtKB-KW"/>
</dbReference>
<evidence type="ECO:0000256" key="2">
    <source>
        <dbReference type="ARBA" id="ARBA00022801"/>
    </source>
</evidence>
<keyword evidence="1" id="KW-0645">Protease</keyword>
<evidence type="ECO:0000313" key="9">
    <source>
        <dbReference type="EMBL" id="PHQ35527.1"/>
    </source>
</evidence>
<evidence type="ECO:0000259" key="8">
    <source>
        <dbReference type="Pfam" id="PF14534"/>
    </source>
</evidence>
<sequence>MKFNVTLLVAAIVFAQLDAHSIHSEEPAMKPTWAIVIHGGAGSSPTQLGEESSQKRTAGLQHALQTGRDLLADGGTAMDTVEAVIRTLEDNPVFNAGRGSVLTNDGHVEMDASVMDGKTLGCGAVAGVTKVKNPISLARRVMTNTKHVLLVGPGADEFAETQQVPLVDPAYFLSQRDGDDAANIASANQEEDESHFGTVGCVVLDSHGNLAAGTSTGGTAQKLPGRVGDSPIVGAGTYAANGLCAVSGTGVGEEYIRNSVAYDIAAQMRYASKSLESSVTEIMQNRLQPGIGGLIAVSQTGEIVMQHNTPGMSCAAADSTGRFETHLILDNGGAPADTTDQTNSPESEITALIQQQASDWNAGDVDAFMNVYWKSDQLTFSSGGDVTRGFDATMQRYKKRYPTSKEMGKLTFTELEFLPLGDAAMQVLGVWKLERDEPMGGRFTLVFQRFPEGWRIVHDHTSKFPDPSPQ</sequence>
<dbReference type="Gene3D" id="3.60.20.30">
    <property type="entry name" value="(Glycosyl)asparaginase"/>
    <property type="match status" value="1"/>
</dbReference>
<dbReference type="Proteomes" id="UP000225740">
    <property type="component" value="Unassembled WGS sequence"/>
</dbReference>
<evidence type="ECO:0000256" key="1">
    <source>
        <dbReference type="ARBA" id="ARBA00022670"/>
    </source>
</evidence>
<evidence type="ECO:0000256" key="3">
    <source>
        <dbReference type="ARBA" id="ARBA00022813"/>
    </source>
</evidence>
<keyword evidence="3" id="KW-0068">Autocatalytic cleavage</keyword>
<dbReference type="CDD" id="cd04701">
    <property type="entry name" value="Asparaginase_2"/>
    <property type="match status" value="1"/>
</dbReference>
<evidence type="ECO:0000313" key="10">
    <source>
        <dbReference type="Proteomes" id="UP000225740"/>
    </source>
</evidence>
<feature type="domain" description="DUF4440" evidence="8">
    <location>
        <begin position="349"/>
        <end position="456"/>
    </location>
</feature>
<evidence type="ECO:0000256" key="6">
    <source>
        <dbReference type="PIRSR" id="PIRSR600246-2"/>
    </source>
</evidence>
<dbReference type="AlphaFoldDB" id="A0A2G1W919"/>
<proteinExistence type="predicted"/>
<dbReference type="Pfam" id="PF14534">
    <property type="entry name" value="DUF4440"/>
    <property type="match status" value="1"/>
</dbReference>
<evidence type="ECO:0000256" key="5">
    <source>
        <dbReference type="PIRSR" id="PIRSR600246-1"/>
    </source>
</evidence>
<dbReference type="InterPro" id="IPR032710">
    <property type="entry name" value="NTF2-like_dom_sf"/>
</dbReference>
<evidence type="ECO:0000256" key="4">
    <source>
        <dbReference type="ARBA" id="ARBA00069124"/>
    </source>
</evidence>
<dbReference type="Gene3D" id="3.10.450.50">
    <property type="match status" value="1"/>
</dbReference>
<dbReference type="SUPFAM" id="SSF54427">
    <property type="entry name" value="NTF2-like"/>
    <property type="match status" value="1"/>
</dbReference>
<feature type="active site" description="Nucleophile" evidence="5">
    <location>
        <position position="198"/>
    </location>
</feature>
<protein>
    <recommendedName>
        <fullName evidence="4">Isoaspartyl peptidase</fullName>
    </recommendedName>
</protein>
<feature type="site" description="Cleavage; by autolysis" evidence="7">
    <location>
        <begin position="197"/>
        <end position="198"/>
    </location>
</feature>
<dbReference type="FunFam" id="3.60.20.30:FF:000001">
    <property type="entry name" value="Isoaspartyl peptidase/L-asparaginase"/>
    <property type="match status" value="1"/>
</dbReference>
<dbReference type="SUPFAM" id="SSF56235">
    <property type="entry name" value="N-terminal nucleophile aminohydrolases (Ntn hydrolases)"/>
    <property type="match status" value="1"/>
</dbReference>
<dbReference type="GO" id="GO:0016811">
    <property type="term" value="F:hydrolase activity, acting on carbon-nitrogen (but not peptide) bonds, in linear amides"/>
    <property type="evidence" value="ECO:0007669"/>
    <property type="project" value="UniProtKB-ARBA"/>
</dbReference>
<dbReference type="EMBL" id="NIZW01000007">
    <property type="protein sequence ID" value="PHQ35527.1"/>
    <property type="molecule type" value="Genomic_DNA"/>
</dbReference>
<dbReference type="Pfam" id="PF01112">
    <property type="entry name" value="Asparaginase_2"/>
    <property type="match status" value="1"/>
</dbReference>
<keyword evidence="2" id="KW-0378">Hydrolase</keyword>
<dbReference type="OrthoDB" id="9780217at2"/>
<dbReference type="PANTHER" id="PTHR10188">
    <property type="entry name" value="L-ASPARAGINASE"/>
    <property type="match status" value="1"/>
</dbReference>
<dbReference type="InterPro" id="IPR029055">
    <property type="entry name" value="Ntn_hydrolases_N"/>
</dbReference>
<dbReference type="RefSeq" id="WP_099260731.1">
    <property type="nucleotide sequence ID" value="NZ_NIZW01000007.1"/>
</dbReference>
<evidence type="ECO:0000256" key="7">
    <source>
        <dbReference type="PIRSR" id="PIRSR600246-3"/>
    </source>
</evidence>
<dbReference type="InterPro" id="IPR027843">
    <property type="entry name" value="DUF4440"/>
</dbReference>
<organism evidence="9 10">
    <name type="scientific">Rhodopirellula bahusiensis</name>
    <dbReference type="NCBI Taxonomy" id="2014065"/>
    <lineage>
        <taxon>Bacteria</taxon>
        <taxon>Pseudomonadati</taxon>
        <taxon>Planctomycetota</taxon>
        <taxon>Planctomycetia</taxon>
        <taxon>Pirellulales</taxon>
        <taxon>Pirellulaceae</taxon>
        <taxon>Rhodopirellula</taxon>
    </lineage>
</organism>
<comment type="caution">
    <text evidence="9">The sequence shown here is derived from an EMBL/GenBank/DDBJ whole genome shotgun (WGS) entry which is preliminary data.</text>
</comment>
<dbReference type="PANTHER" id="PTHR10188:SF6">
    <property type="entry name" value="N(4)-(BETA-N-ACETYLGLUCOSAMINYL)-L-ASPARAGINASE"/>
    <property type="match status" value="1"/>
</dbReference>
<name>A0A2G1W919_9BACT</name>
<reference evidence="9 10" key="1">
    <citation type="submission" date="2017-06" db="EMBL/GenBank/DDBJ databases">
        <title>Description of Rhodopirellula bahusiensis sp. nov.</title>
        <authorList>
            <person name="Kizina J."/>
            <person name="Harder J."/>
        </authorList>
    </citation>
    <scope>NUCLEOTIDE SEQUENCE [LARGE SCALE GENOMIC DNA]</scope>
    <source>
        <strain evidence="9 10">SWK21</strain>
    </source>
</reference>
<dbReference type="GO" id="GO:0008233">
    <property type="term" value="F:peptidase activity"/>
    <property type="evidence" value="ECO:0007669"/>
    <property type="project" value="UniProtKB-KW"/>
</dbReference>